<keyword evidence="7" id="KW-1185">Reference proteome</keyword>
<dbReference type="RefSeq" id="WP_066921125.1">
    <property type="nucleotide sequence ID" value="NZ_CP011971.1"/>
</dbReference>
<name>A0A127FAY7_STEDE</name>
<dbReference type="Proteomes" id="UP000070250">
    <property type="component" value="Chromosome"/>
</dbReference>
<organism evidence="6 7">
    <name type="scientific">Steroidobacter denitrificans</name>
    <dbReference type="NCBI Taxonomy" id="465721"/>
    <lineage>
        <taxon>Bacteria</taxon>
        <taxon>Pseudomonadati</taxon>
        <taxon>Pseudomonadota</taxon>
        <taxon>Gammaproteobacteria</taxon>
        <taxon>Steroidobacterales</taxon>
        <taxon>Steroidobacteraceae</taxon>
        <taxon>Steroidobacter</taxon>
    </lineage>
</organism>
<dbReference type="InterPro" id="IPR000595">
    <property type="entry name" value="cNMP-bd_dom"/>
</dbReference>
<evidence type="ECO:0000313" key="7">
    <source>
        <dbReference type="Proteomes" id="UP000070250"/>
    </source>
</evidence>
<feature type="domain" description="Cyclic nucleotide-binding" evidence="4">
    <location>
        <begin position="48"/>
        <end position="102"/>
    </location>
</feature>
<dbReference type="InterPro" id="IPR036388">
    <property type="entry name" value="WH-like_DNA-bd_sf"/>
</dbReference>
<dbReference type="GO" id="GO:0003700">
    <property type="term" value="F:DNA-binding transcription factor activity"/>
    <property type="evidence" value="ECO:0007669"/>
    <property type="project" value="TreeGrafter"/>
</dbReference>
<gene>
    <name evidence="6" type="ORF">ACG33_10830</name>
</gene>
<dbReference type="KEGG" id="sdf:ACG33_10830"/>
<accession>A0A127FAY7</accession>
<dbReference type="InterPro" id="IPR036390">
    <property type="entry name" value="WH_DNA-bd_sf"/>
</dbReference>
<reference evidence="6 7" key="1">
    <citation type="submission" date="2015-06" db="EMBL/GenBank/DDBJ databases">
        <title>A Comprehensive Approach to Explore the Metabolic and Phylogenetic Diversity of Bacterial Steroid Degradation in the Environment: Testosterone as an Example.</title>
        <authorList>
            <person name="Yang F.-C."/>
            <person name="Chen Y.-L."/>
            <person name="Yu C.-P."/>
            <person name="Tang S.-L."/>
            <person name="Wang P.-H."/>
            <person name="Ismail W."/>
            <person name="Wang C.-H."/>
            <person name="Yang C.-Y."/>
            <person name="Chiang Y.-R."/>
        </authorList>
    </citation>
    <scope>NUCLEOTIDE SEQUENCE [LARGE SCALE GENOMIC DNA]</scope>
    <source>
        <strain evidence="6 7">DSM 18526</strain>
    </source>
</reference>
<proteinExistence type="predicted"/>
<dbReference type="Gene3D" id="1.10.10.10">
    <property type="entry name" value="Winged helix-like DNA-binding domain superfamily/Winged helix DNA-binding domain"/>
    <property type="match status" value="1"/>
</dbReference>
<dbReference type="STRING" id="465721.ACG33_10830"/>
<evidence type="ECO:0000259" key="5">
    <source>
        <dbReference type="PROSITE" id="PS51063"/>
    </source>
</evidence>
<dbReference type="InterPro" id="IPR014710">
    <property type="entry name" value="RmlC-like_jellyroll"/>
</dbReference>
<evidence type="ECO:0008006" key="8">
    <source>
        <dbReference type="Google" id="ProtNLM"/>
    </source>
</evidence>
<protein>
    <recommendedName>
        <fullName evidence="8">CRP-like protein Clp</fullName>
    </recommendedName>
</protein>
<dbReference type="Gene3D" id="2.60.120.10">
    <property type="entry name" value="Jelly Rolls"/>
    <property type="match status" value="1"/>
</dbReference>
<dbReference type="InterPro" id="IPR050397">
    <property type="entry name" value="Env_Response_Regulators"/>
</dbReference>
<dbReference type="InterPro" id="IPR018490">
    <property type="entry name" value="cNMP-bd_dom_sf"/>
</dbReference>
<dbReference type="SUPFAM" id="SSF46785">
    <property type="entry name" value="Winged helix' DNA-binding domain"/>
    <property type="match status" value="1"/>
</dbReference>
<dbReference type="OrthoDB" id="7643467at2"/>
<dbReference type="CDD" id="cd00038">
    <property type="entry name" value="CAP_ED"/>
    <property type="match status" value="1"/>
</dbReference>
<dbReference type="SMART" id="SM00419">
    <property type="entry name" value="HTH_CRP"/>
    <property type="match status" value="1"/>
</dbReference>
<dbReference type="EMBL" id="CP011971">
    <property type="protein sequence ID" value="AMN47583.1"/>
    <property type="molecule type" value="Genomic_DNA"/>
</dbReference>
<dbReference type="PANTHER" id="PTHR24567:SF75">
    <property type="entry name" value="FUMARATE AND NITRATE REDUCTION REGULATORY PROTEIN"/>
    <property type="match status" value="1"/>
</dbReference>
<dbReference type="Pfam" id="PF13545">
    <property type="entry name" value="HTH_Crp_2"/>
    <property type="match status" value="1"/>
</dbReference>
<evidence type="ECO:0000313" key="6">
    <source>
        <dbReference type="EMBL" id="AMN47583.1"/>
    </source>
</evidence>
<evidence type="ECO:0000256" key="3">
    <source>
        <dbReference type="ARBA" id="ARBA00023163"/>
    </source>
</evidence>
<dbReference type="PRINTS" id="PR00034">
    <property type="entry name" value="HTHCRP"/>
</dbReference>
<dbReference type="PROSITE" id="PS51063">
    <property type="entry name" value="HTH_CRP_2"/>
    <property type="match status" value="1"/>
</dbReference>
<dbReference type="GO" id="GO:0005829">
    <property type="term" value="C:cytosol"/>
    <property type="evidence" value="ECO:0007669"/>
    <property type="project" value="TreeGrafter"/>
</dbReference>
<keyword evidence="3" id="KW-0804">Transcription</keyword>
<feature type="domain" description="HTH crp-type" evidence="5">
    <location>
        <begin position="158"/>
        <end position="231"/>
    </location>
</feature>
<evidence type="ECO:0000256" key="2">
    <source>
        <dbReference type="ARBA" id="ARBA00023125"/>
    </source>
</evidence>
<dbReference type="InterPro" id="IPR012318">
    <property type="entry name" value="HTH_CRP"/>
</dbReference>
<evidence type="ECO:0000259" key="4">
    <source>
        <dbReference type="PROSITE" id="PS50042"/>
    </source>
</evidence>
<dbReference type="SUPFAM" id="SSF51206">
    <property type="entry name" value="cAMP-binding domain-like"/>
    <property type="match status" value="1"/>
</dbReference>
<dbReference type="PANTHER" id="PTHR24567">
    <property type="entry name" value="CRP FAMILY TRANSCRIPTIONAL REGULATORY PROTEIN"/>
    <property type="match status" value="1"/>
</dbReference>
<dbReference type="PROSITE" id="PS50042">
    <property type="entry name" value="CNMP_BINDING_3"/>
    <property type="match status" value="1"/>
</dbReference>
<keyword evidence="2" id="KW-0238">DNA-binding</keyword>
<dbReference type="GO" id="GO:0003677">
    <property type="term" value="F:DNA binding"/>
    <property type="evidence" value="ECO:0007669"/>
    <property type="project" value="UniProtKB-KW"/>
</dbReference>
<evidence type="ECO:0000256" key="1">
    <source>
        <dbReference type="ARBA" id="ARBA00023015"/>
    </source>
</evidence>
<dbReference type="SMART" id="SM00100">
    <property type="entry name" value="cNMP"/>
    <property type="match status" value="1"/>
</dbReference>
<dbReference type="Pfam" id="PF00027">
    <property type="entry name" value="cNMP_binding"/>
    <property type="match status" value="1"/>
</dbReference>
<keyword evidence="1" id="KW-0805">Transcription regulation</keyword>
<dbReference type="AlphaFoldDB" id="A0A127FAY7"/>
<sequence length="252" mass="27085">MNNGRSTAGRTRTPPVACRACDLNEICRLTGLIAFEGGRSRQSTGALRTVRSGATLFRAGAPAHALYAVRQGMIKTTRMTTDGDERVIAFHAPGEVLGLEAFSMGTYACDASALEPSICCEVPLPLLGEANSHVRELSMAVVRLLSQAAAPKHDLARGSARQRVTNFLVDLAGRLSKRGLDAKQLILSMSRQEIASLLDTRIETVSRTLQQLNREKVIHVRGTRVKLLDLGKATDETATPLEHPGMGQESAG</sequence>